<reference evidence="3 4" key="1">
    <citation type="submission" date="2016-01" db="EMBL/GenBank/DDBJ databases">
        <title>Whole genome sequence and analysis of Micromonospora rosaria DSM 803, which can produce antibacterial substance rosamicin.</title>
        <authorList>
            <person name="Yang H."/>
            <person name="He X."/>
            <person name="Zhu D."/>
        </authorList>
    </citation>
    <scope>NUCLEOTIDE SEQUENCE [LARGE SCALE GENOMIC DNA]</scope>
    <source>
        <strain evidence="3 4">DSM 803</strain>
    </source>
</reference>
<dbReference type="SUPFAM" id="SSF55486">
    <property type="entry name" value="Metalloproteases ('zincins'), catalytic domain"/>
    <property type="match status" value="1"/>
</dbReference>
<comment type="caution">
    <text evidence="3">The sequence shown here is derived from an EMBL/GenBank/DDBJ whole genome shotgun (WGS) entry which is preliminary data.</text>
</comment>
<feature type="compositionally biased region" description="Gly residues" evidence="1">
    <location>
        <begin position="95"/>
        <end position="109"/>
    </location>
</feature>
<sequence>MPTGGSVAARRSRRARAPVRLVGLTLALGAAVLVVVDRPESGAGSAAPRTATAETADGSPTTALPRLLSAPLPPAGPGPSGGDPSGPASGHPAGPSGGGATPGGPGAGAAPGFVAAQDAGPVLRLPGTAPSAGRGTFGYDGRTGPVLGRAGDLRRYRVAVERGSGEEVTAFADAVHTALAGPGSWVDGGRLRLRQVPGSGPYDFTVYLATARTAGRMCAAGGVDIRVGGRPYTSCRAVGRVIINLDRWRTSVPHYVRAEVPLAVYRTYVVNHEVGHELGYRHERCPGAGRPAPVMMQQTLFLRGCVANPWPYRDGRRYAGPRL</sequence>
<dbReference type="InterPro" id="IPR022603">
    <property type="entry name" value="DUF3152"/>
</dbReference>
<dbReference type="AlphaFoldDB" id="A0A136PYU7"/>
<evidence type="ECO:0000313" key="3">
    <source>
        <dbReference type="EMBL" id="KXK63543.1"/>
    </source>
</evidence>
<accession>A0A136PYU7</accession>
<evidence type="ECO:0000259" key="2">
    <source>
        <dbReference type="Pfam" id="PF11350"/>
    </source>
</evidence>
<protein>
    <recommendedName>
        <fullName evidence="2">DUF3152 domain-containing protein</fullName>
    </recommendedName>
</protein>
<organism evidence="3 4">
    <name type="scientific">Micromonospora rosaria</name>
    <dbReference type="NCBI Taxonomy" id="47874"/>
    <lineage>
        <taxon>Bacteria</taxon>
        <taxon>Bacillati</taxon>
        <taxon>Actinomycetota</taxon>
        <taxon>Actinomycetes</taxon>
        <taxon>Micromonosporales</taxon>
        <taxon>Micromonosporaceae</taxon>
        <taxon>Micromonospora</taxon>
    </lineage>
</organism>
<feature type="domain" description="DUF3152" evidence="2">
    <location>
        <begin position="128"/>
        <end position="302"/>
    </location>
</feature>
<evidence type="ECO:0000256" key="1">
    <source>
        <dbReference type="SAM" id="MobiDB-lite"/>
    </source>
</evidence>
<dbReference type="EMBL" id="LRQV01000004">
    <property type="protein sequence ID" value="KXK63543.1"/>
    <property type="molecule type" value="Genomic_DNA"/>
</dbReference>
<evidence type="ECO:0000313" key="4">
    <source>
        <dbReference type="Proteomes" id="UP000070620"/>
    </source>
</evidence>
<feature type="region of interest" description="Disordered" evidence="1">
    <location>
        <begin position="40"/>
        <end position="113"/>
    </location>
</feature>
<gene>
    <name evidence="3" type="ORF">AWW66_01935</name>
</gene>
<proteinExistence type="predicted"/>
<dbReference type="Proteomes" id="UP000070620">
    <property type="component" value="Unassembled WGS sequence"/>
</dbReference>
<feature type="compositionally biased region" description="Low complexity" evidence="1">
    <location>
        <begin position="85"/>
        <end position="94"/>
    </location>
</feature>
<keyword evidence="4" id="KW-1185">Reference proteome</keyword>
<dbReference type="Pfam" id="PF11350">
    <property type="entry name" value="DUF3152"/>
    <property type="match status" value="1"/>
</dbReference>
<name>A0A136PYU7_9ACTN</name>
<feature type="compositionally biased region" description="Low complexity" evidence="1">
    <location>
        <begin position="60"/>
        <end position="70"/>
    </location>
</feature>